<dbReference type="AlphaFoldDB" id="A0A182PN35"/>
<evidence type="ECO:0000313" key="3">
    <source>
        <dbReference type="EnsemblMetazoa" id="AEPI008359-PA"/>
    </source>
</evidence>
<sequence>MGGTLIVSNSVHCIVGLEFYCFRECCVDNLKSQDDAFTFNHIPNDMRVLRLTKVLIKHIDQPILEKIPPFIHTLKIENSQRLKRVSVPTGLSALKITRTGLRRVDIAANSFLSSLEIYKCDLMKVPQVILNAQMIQHLDISSCKLRALNMAQFCDNSHLESLVFDNNNIRFLVDTSNKRCSLYDSLKLLVLSSNKLTTINMELFNVFIKLNRLQLHINRITSISGRLNHSNLTILSIGENQLQHVDLCDWNVPAMEVVTFTLNYLTMVPKCIGNWTSVKELRLSHNKFTRNA</sequence>
<dbReference type="GO" id="GO:0005615">
    <property type="term" value="C:extracellular space"/>
    <property type="evidence" value="ECO:0007669"/>
    <property type="project" value="TreeGrafter"/>
</dbReference>
<dbReference type="EnsemblMetazoa" id="AEPI008359-RA">
    <property type="protein sequence ID" value="AEPI008359-PA"/>
    <property type="gene ID" value="AEPI008359"/>
</dbReference>
<proteinExistence type="predicted"/>
<evidence type="ECO:0000313" key="4">
    <source>
        <dbReference type="Proteomes" id="UP000075885"/>
    </source>
</evidence>
<dbReference type="InterPro" id="IPR050333">
    <property type="entry name" value="SLRP"/>
</dbReference>
<evidence type="ECO:0000256" key="2">
    <source>
        <dbReference type="ARBA" id="ARBA00022737"/>
    </source>
</evidence>
<dbReference type="Proteomes" id="UP000075885">
    <property type="component" value="Unassembled WGS sequence"/>
</dbReference>
<keyword evidence="1" id="KW-0433">Leucine-rich repeat</keyword>
<reference evidence="4" key="1">
    <citation type="submission" date="2013-03" db="EMBL/GenBank/DDBJ databases">
        <title>The Genome Sequence of Anopheles epiroticus epiroticus2.</title>
        <authorList>
            <consortium name="The Broad Institute Genomics Platform"/>
            <person name="Neafsey D.E."/>
            <person name="Howell P."/>
            <person name="Walker B."/>
            <person name="Young S.K."/>
            <person name="Zeng Q."/>
            <person name="Gargeya S."/>
            <person name="Fitzgerald M."/>
            <person name="Haas B."/>
            <person name="Abouelleil A."/>
            <person name="Allen A.W."/>
            <person name="Alvarado L."/>
            <person name="Arachchi H.M."/>
            <person name="Berlin A.M."/>
            <person name="Chapman S.B."/>
            <person name="Gainer-Dewar J."/>
            <person name="Goldberg J."/>
            <person name="Griggs A."/>
            <person name="Gujja S."/>
            <person name="Hansen M."/>
            <person name="Howarth C."/>
            <person name="Imamovic A."/>
            <person name="Ireland A."/>
            <person name="Larimer J."/>
            <person name="McCowan C."/>
            <person name="Murphy C."/>
            <person name="Pearson M."/>
            <person name="Poon T.W."/>
            <person name="Priest M."/>
            <person name="Roberts A."/>
            <person name="Saif S."/>
            <person name="Shea T."/>
            <person name="Sisk P."/>
            <person name="Sykes S."/>
            <person name="Wortman J."/>
            <person name="Nusbaum C."/>
            <person name="Birren B."/>
        </authorList>
    </citation>
    <scope>NUCLEOTIDE SEQUENCE [LARGE SCALE GENOMIC DNA]</scope>
    <source>
        <strain evidence="4">Epiroticus2</strain>
    </source>
</reference>
<reference evidence="3" key="2">
    <citation type="submission" date="2020-05" db="UniProtKB">
        <authorList>
            <consortium name="EnsemblMetazoa"/>
        </authorList>
    </citation>
    <scope>IDENTIFICATION</scope>
    <source>
        <strain evidence="3">Epiroticus2</strain>
    </source>
</reference>
<dbReference type="InterPro" id="IPR032675">
    <property type="entry name" value="LRR_dom_sf"/>
</dbReference>
<evidence type="ECO:0008006" key="5">
    <source>
        <dbReference type="Google" id="ProtNLM"/>
    </source>
</evidence>
<keyword evidence="4" id="KW-1185">Reference proteome</keyword>
<keyword evidence="2" id="KW-0677">Repeat</keyword>
<accession>A0A182PN35</accession>
<dbReference type="SUPFAM" id="SSF52058">
    <property type="entry name" value="L domain-like"/>
    <property type="match status" value="1"/>
</dbReference>
<dbReference type="PANTHER" id="PTHR45712:SF22">
    <property type="entry name" value="INSULIN-LIKE GROWTH FACTOR-BINDING PROTEIN COMPLEX ACID LABILE SUBUNIT"/>
    <property type="match status" value="1"/>
</dbReference>
<name>A0A182PN35_9DIPT</name>
<dbReference type="VEuPathDB" id="VectorBase:AEPI008359"/>
<organism evidence="3 4">
    <name type="scientific">Anopheles epiroticus</name>
    <dbReference type="NCBI Taxonomy" id="199890"/>
    <lineage>
        <taxon>Eukaryota</taxon>
        <taxon>Metazoa</taxon>
        <taxon>Ecdysozoa</taxon>
        <taxon>Arthropoda</taxon>
        <taxon>Hexapoda</taxon>
        <taxon>Insecta</taxon>
        <taxon>Pterygota</taxon>
        <taxon>Neoptera</taxon>
        <taxon>Endopterygota</taxon>
        <taxon>Diptera</taxon>
        <taxon>Nematocera</taxon>
        <taxon>Culicoidea</taxon>
        <taxon>Culicidae</taxon>
        <taxon>Anophelinae</taxon>
        <taxon>Anopheles</taxon>
    </lineage>
</organism>
<dbReference type="PANTHER" id="PTHR45712">
    <property type="entry name" value="AGAP008170-PA"/>
    <property type="match status" value="1"/>
</dbReference>
<protein>
    <recommendedName>
        <fullName evidence="5">Leucine rich immune protein (Coil-less)</fullName>
    </recommendedName>
</protein>
<evidence type="ECO:0000256" key="1">
    <source>
        <dbReference type="ARBA" id="ARBA00022614"/>
    </source>
</evidence>
<dbReference type="Gene3D" id="3.80.10.10">
    <property type="entry name" value="Ribonuclease Inhibitor"/>
    <property type="match status" value="2"/>
</dbReference>
<dbReference type="STRING" id="199890.A0A182PN35"/>